<comment type="caution">
    <text evidence="1">The sequence shown here is derived from an EMBL/GenBank/DDBJ whole genome shotgun (WGS) entry which is preliminary data.</text>
</comment>
<evidence type="ECO:0000313" key="2">
    <source>
        <dbReference type="Proteomes" id="UP001064048"/>
    </source>
</evidence>
<keyword evidence="2" id="KW-1185">Reference proteome</keyword>
<gene>
    <name evidence="1" type="ORF">MSG28_015096</name>
</gene>
<evidence type="ECO:0000313" key="1">
    <source>
        <dbReference type="EMBL" id="KAI8441508.1"/>
    </source>
</evidence>
<name>A0ACC0KYH4_CHOFU</name>
<dbReference type="Proteomes" id="UP001064048">
    <property type="component" value="Chromosome 27"/>
</dbReference>
<dbReference type="EMBL" id="CM046127">
    <property type="protein sequence ID" value="KAI8441508.1"/>
    <property type="molecule type" value="Genomic_DNA"/>
</dbReference>
<protein>
    <submittedName>
        <fullName evidence="1">Uncharacterized protein</fullName>
    </submittedName>
</protein>
<reference evidence="1 2" key="1">
    <citation type="journal article" date="2022" name="Genome Biol. Evol.">
        <title>The Spruce Budworm Genome: Reconstructing the Evolutionary History of Antifreeze Proteins.</title>
        <authorList>
            <person name="Beliveau C."/>
            <person name="Gagne P."/>
            <person name="Picq S."/>
            <person name="Vernygora O."/>
            <person name="Keeling C.I."/>
            <person name="Pinkney K."/>
            <person name="Doucet D."/>
            <person name="Wen F."/>
            <person name="Johnston J.S."/>
            <person name="Maaroufi H."/>
            <person name="Boyle B."/>
            <person name="Laroche J."/>
            <person name="Dewar K."/>
            <person name="Juretic N."/>
            <person name="Blackburn G."/>
            <person name="Nisole A."/>
            <person name="Brunet B."/>
            <person name="Brandao M."/>
            <person name="Lumley L."/>
            <person name="Duan J."/>
            <person name="Quan G."/>
            <person name="Lucarotti C.J."/>
            <person name="Roe A.D."/>
            <person name="Sperling F.A.H."/>
            <person name="Levesque R.C."/>
            <person name="Cusson M."/>
        </authorList>
    </citation>
    <scope>NUCLEOTIDE SEQUENCE [LARGE SCALE GENOMIC DNA]</scope>
    <source>
        <strain evidence="1">Glfc:IPQL:Cfum</strain>
    </source>
</reference>
<sequence length="79" mass="8719">MKASWEPCRPADRVLRRPRAGAYLSQRISLTVQRGNAASVLGSMPQEGLLDGDTVGEGTTEMVAVEMKNENHYNNIILF</sequence>
<accession>A0ACC0KYH4</accession>
<proteinExistence type="predicted"/>
<organism evidence="1 2">
    <name type="scientific">Choristoneura fumiferana</name>
    <name type="common">Spruce budworm moth</name>
    <name type="synonym">Archips fumiferana</name>
    <dbReference type="NCBI Taxonomy" id="7141"/>
    <lineage>
        <taxon>Eukaryota</taxon>
        <taxon>Metazoa</taxon>
        <taxon>Ecdysozoa</taxon>
        <taxon>Arthropoda</taxon>
        <taxon>Hexapoda</taxon>
        <taxon>Insecta</taxon>
        <taxon>Pterygota</taxon>
        <taxon>Neoptera</taxon>
        <taxon>Endopterygota</taxon>
        <taxon>Lepidoptera</taxon>
        <taxon>Glossata</taxon>
        <taxon>Ditrysia</taxon>
        <taxon>Tortricoidea</taxon>
        <taxon>Tortricidae</taxon>
        <taxon>Tortricinae</taxon>
        <taxon>Choristoneura</taxon>
    </lineage>
</organism>